<name>A0A7J2U533_9CREN</name>
<dbReference type="AlphaFoldDB" id="A0A7J2U533"/>
<organism evidence="1">
    <name type="scientific">Ignisphaera aggregans</name>
    <dbReference type="NCBI Taxonomy" id="334771"/>
    <lineage>
        <taxon>Archaea</taxon>
        <taxon>Thermoproteota</taxon>
        <taxon>Thermoprotei</taxon>
        <taxon>Desulfurococcales</taxon>
        <taxon>Desulfurococcaceae</taxon>
        <taxon>Ignisphaera</taxon>
    </lineage>
</organism>
<reference evidence="1" key="1">
    <citation type="journal article" date="2020" name="mSystems">
        <title>Genome- and Community-Level Interaction Insights into Carbon Utilization and Element Cycling Functions of Hydrothermarchaeota in Hydrothermal Sediment.</title>
        <authorList>
            <person name="Zhou Z."/>
            <person name="Liu Y."/>
            <person name="Xu W."/>
            <person name="Pan J."/>
            <person name="Luo Z.H."/>
            <person name="Li M."/>
        </authorList>
    </citation>
    <scope>NUCLEOTIDE SEQUENCE [LARGE SCALE GENOMIC DNA]</scope>
    <source>
        <strain evidence="1">SpSt-125</strain>
    </source>
</reference>
<gene>
    <name evidence="1" type="ORF">ENO26_08105</name>
</gene>
<sequence>MPWGRSENSETPHLGLLPLGRALYGSSPLTGNLIKMCNNVKPYKPDETRNSYERLIEKADDEYRVPDTIMTRAILKYL</sequence>
<accession>A0A7J2U533</accession>
<dbReference type="EMBL" id="DSEU01000055">
    <property type="protein sequence ID" value="HEM67505.1"/>
    <property type="molecule type" value="Genomic_DNA"/>
</dbReference>
<protein>
    <submittedName>
        <fullName evidence="1">Uncharacterized protein</fullName>
    </submittedName>
</protein>
<comment type="caution">
    <text evidence="1">The sequence shown here is derived from an EMBL/GenBank/DDBJ whole genome shotgun (WGS) entry which is preliminary data.</text>
</comment>
<proteinExistence type="predicted"/>
<evidence type="ECO:0000313" key="1">
    <source>
        <dbReference type="EMBL" id="HEM67505.1"/>
    </source>
</evidence>